<organism evidence="3 4">
    <name type="scientific">Methylomonas koyamae</name>
    <dbReference type="NCBI Taxonomy" id="702114"/>
    <lineage>
        <taxon>Bacteria</taxon>
        <taxon>Pseudomonadati</taxon>
        <taxon>Pseudomonadota</taxon>
        <taxon>Gammaproteobacteria</taxon>
        <taxon>Methylococcales</taxon>
        <taxon>Methylococcaceae</taxon>
        <taxon>Methylomonas</taxon>
    </lineage>
</organism>
<dbReference type="InterPro" id="IPR032623">
    <property type="entry name" value="FecR_N"/>
</dbReference>
<sequence length="318" mass="35092">MSDQHPRSIADQADAWFARLQDADASDDERRRFQAWYAADQRHAQAYERTRQLWSLLQLPAERVAERLQAESRPAPSPPPRAAIPFRRYLAGASAALLMMAWLLPARIQDWRSDYRTGPGQQTNVTLADGSRITLNTDTALAIRFGARERRVVLLRGEAFFEVAPDPAKPFIVDGGHAEARAVGTAYGVKKSGADLAVTVAEGTVEVGDGVAAQAVRAMQRIEFKQGRLQAPQRLTNDDSLAWRRRQVVFQQQPLSEVLAEVNRYRAGRIVAVSGELGGRIVSGVFNLGDPQAIVDALQATLNAQAAHLPGDWVLLYY</sequence>
<keyword evidence="4" id="KW-1185">Reference proteome</keyword>
<dbReference type="PIRSF" id="PIRSF018266">
    <property type="entry name" value="FecR"/>
    <property type="match status" value="1"/>
</dbReference>
<name>A0A177NED5_9GAMM</name>
<accession>A0A177NED5</accession>
<dbReference type="Pfam" id="PF16220">
    <property type="entry name" value="DUF4880"/>
    <property type="match status" value="1"/>
</dbReference>
<dbReference type="Proteomes" id="UP000077628">
    <property type="component" value="Unassembled WGS sequence"/>
</dbReference>
<protein>
    <submittedName>
        <fullName evidence="3">Iron dicitrate transport regulator FecR</fullName>
    </submittedName>
</protein>
<dbReference type="InterPro" id="IPR006860">
    <property type="entry name" value="FecR"/>
</dbReference>
<evidence type="ECO:0000313" key="4">
    <source>
        <dbReference type="Proteomes" id="UP000077628"/>
    </source>
</evidence>
<comment type="caution">
    <text evidence="3">The sequence shown here is derived from an EMBL/GenBank/DDBJ whole genome shotgun (WGS) entry which is preliminary data.</text>
</comment>
<feature type="domain" description="FecR N-terminal" evidence="2">
    <location>
        <begin position="11"/>
        <end position="53"/>
    </location>
</feature>
<dbReference type="STRING" id="702114.A1355_09965"/>
<dbReference type="PANTHER" id="PTHR30273">
    <property type="entry name" value="PERIPLASMIC SIGNAL SENSOR AND SIGMA FACTOR ACTIVATOR FECR-RELATED"/>
    <property type="match status" value="1"/>
</dbReference>
<evidence type="ECO:0000259" key="2">
    <source>
        <dbReference type="Pfam" id="PF16220"/>
    </source>
</evidence>
<evidence type="ECO:0000259" key="1">
    <source>
        <dbReference type="Pfam" id="PF04773"/>
    </source>
</evidence>
<dbReference type="RefSeq" id="WP_064030385.1">
    <property type="nucleotide sequence ID" value="NZ_LUUK01000187.1"/>
</dbReference>
<dbReference type="OrthoDB" id="9798846at2"/>
<dbReference type="AlphaFoldDB" id="A0A177NED5"/>
<gene>
    <name evidence="3" type="ORF">A1355_09965</name>
</gene>
<dbReference type="GO" id="GO:0016989">
    <property type="term" value="F:sigma factor antagonist activity"/>
    <property type="evidence" value="ECO:0007669"/>
    <property type="project" value="TreeGrafter"/>
</dbReference>
<reference evidence="4" key="1">
    <citation type="submission" date="2016-03" db="EMBL/GenBank/DDBJ databases">
        <authorList>
            <person name="Heylen K."/>
            <person name="De Vos P."/>
            <person name="Vekeman B."/>
        </authorList>
    </citation>
    <scope>NUCLEOTIDE SEQUENCE [LARGE SCALE GENOMIC DNA]</scope>
    <source>
        <strain evidence="4">R-45383</strain>
    </source>
</reference>
<evidence type="ECO:0000313" key="3">
    <source>
        <dbReference type="EMBL" id="OAI16211.1"/>
    </source>
</evidence>
<dbReference type="Gene3D" id="2.60.120.1440">
    <property type="match status" value="1"/>
</dbReference>
<proteinExistence type="predicted"/>
<dbReference type="InterPro" id="IPR012373">
    <property type="entry name" value="Ferrdict_sens_TM"/>
</dbReference>
<dbReference type="EMBL" id="LUUK01000187">
    <property type="protein sequence ID" value="OAI16211.1"/>
    <property type="molecule type" value="Genomic_DNA"/>
</dbReference>
<feature type="domain" description="FecR protein" evidence="1">
    <location>
        <begin position="114"/>
        <end position="206"/>
    </location>
</feature>
<dbReference type="Pfam" id="PF04773">
    <property type="entry name" value="FecR"/>
    <property type="match status" value="1"/>
</dbReference>
<dbReference type="PANTHER" id="PTHR30273:SF2">
    <property type="entry name" value="PROTEIN FECR"/>
    <property type="match status" value="1"/>
</dbReference>